<proteinExistence type="predicted"/>
<organism evidence="1 2">
    <name type="scientific">Gigaspora margarita</name>
    <dbReference type="NCBI Taxonomy" id="4874"/>
    <lineage>
        <taxon>Eukaryota</taxon>
        <taxon>Fungi</taxon>
        <taxon>Fungi incertae sedis</taxon>
        <taxon>Mucoromycota</taxon>
        <taxon>Glomeromycotina</taxon>
        <taxon>Glomeromycetes</taxon>
        <taxon>Diversisporales</taxon>
        <taxon>Gigasporaceae</taxon>
        <taxon>Gigaspora</taxon>
    </lineage>
</organism>
<feature type="non-terminal residue" evidence="1">
    <location>
        <position position="1"/>
    </location>
</feature>
<comment type="caution">
    <text evidence="1">The sequence shown here is derived from an EMBL/GenBank/DDBJ whole genome shotgun (WGS) entry which is preliminary data.</text>
</comment>
<accession>A0ABN7WE43</accession>
<sequence length="113" mass="13600">DKNILINNRIGKICDFGFIKIENDDNNSNFILFASDIYSLDIVFWKISSSIVLFKAFTLHKRIAIYIYKENREILVKDTKKWYLDLYTRYWNQEPEKRPNIKKVFEIINNNSV</sequence>
<protein>
    <submittedName>
        <fullName evidence="1">44216_t:CDS:1</fullName>
    </submittedName>
</protein>
<name>A0ABN7WE43_GIGMA</name>
<keyword evidence="2" id="KW-1185">Reference proteome</keyword>
<evidence type="ECO:0000313" key="2">
    <source>
        <dbReference type="Proteomes" id="UP000789901"/>
    </source>
</evidence>
<dbReference type="Gene3D" id="1.10.510.10">
    <property type="entry name" value="Transferase(Phosphotransferase) domain 1"/>
    <property type="match status" value="1"/>
</dbReference>
<reference evidence="1 2" key="1">
    <citation type="submission" date="2021-06" db="EMBL/GenBank/DDBJ databases">
        <authorList>
            <person name="Kallberg Y."/>
            <person name="Tangrot J."/>
            <person name="Rosling A."/>
        </authorList>
    </citation>
    <scope>NUCLEOTIDE SEQUENCE [LARGE SCALE GENOMIC DNA]</scope>
    <source>
        <strain evidence="1 2">120-4 pot B 10/14</strain>
    </source>
</reference>
<dbReference type="Proteomes" id="UP000789901">
    <property type="component" value="Unassembled WGS sequence"/>
</dbReference>
<dbReference type="InterPro" id="IPR011009">
    <property type="entry name" value="Kinase-like_dom_sf"/>
</dbReference>
<dbReference type="SUPFAM" id="SSF56112">
    <property type="entry name" value="Protein kinase-like (PK-like)"/>
    <property type="match status" value="1"/>
</dbReference>
<gene>
    <name evidence="1" type="ORF">GMARGA_LOCUS29120</name>
</gene>
<evidence type="ECO:0000313" key="1">
    <source>
        <dbReference type="EMBL" id="CAG8826420.1"/>
    </source>
</evidence>
<dbReference type="EMBL" id="CAJVQB010038596">
    <property type="protein sequence ID" value="CAG8826420.1"/>
    <property type="molecule type" value="Genomic_DNA"/>
</dbReference>